<organism evidence="2 3">
    <name type="scientific">Geodermatophilus siccatus</name>
    <dbReference type="NCBI Taxonomy" id="1137991"/>
    <lineage>
        <taxon>Bacteria</taxon>
        <taxon>Bacillati</taxon>
        <taxon>Actinomycetota</taxon>
        <taxon>Actinomycetes</taxon>
        <taxon>Geodermatophilales</taxon>
        <taxon>Geodermatophilaceae</taxon>
        <taxon>Geodermatophilus</taxon>
    </lineage>
</organism>
<gene>
    <name evidence="2" type="ORF">SAMN05660642_02087</name>
</gene>
<dbReference type="RefSeq" id="WP_091217328.1">
    <property type="nucleotide sequence ID" value="NZ_FNHE01000004.1"/>
</dbReference>
<dbReference type="Pfam" id="PF19493">
    <property type="entry name" value="Trypco1"/>
    <property type="match status" value="1"/>
</dbReference>
<dbReference type="OrthoDB" id="574243at2"/>
<sequence>MAKRLVRFTLEDGGTVLVQAEDGTAAGGYGDGEVTRGWGDRDERVVLQAQQSFEEAVGHVQPAVQALVRRLRSVAERPEEIKIDFGLELSAEVGAFVAGASSTGNFTVSMTWRPGRDDPARGTAG</sequence>
<evidence type="ECO:0000313" key="2">
    <source>
        <dbReference type="EMBL" id="SDM27121.1"/>
    </source>
</evidence>
<dbReference type="AlphaFoldDB" id="A0A1G9RV58"/>
<feature type="domain" description="Trypsin-co-occurring" evidence="1">
    <location>
        <begin position="8"/>
        <end position="113"/>
    </location>
</feature>
<dbReference type="InterPro" id="IPR045794">
    <property type="entry name" value="Trypco1"/>
</dbReference>
<reference evidence="3" key="1">
    <citation type="submission" date="2016-10" db="EMBL/GenBank/DDBJ databases">
        <authorList>
            <person name="Varghese N."/>
            <person name="Submissions S."/>
        </authorList>
    </citation>
    <scope>NUCLEOTIDE SEQUENCE [LARGE SCALE GENOMIC DNA]</scope>
    <source>
        <strain evidence="3">DSM 45419</strain>
    </source>
</reference>
<accession>A0A1G9RV58</accession>
<keyword evidence="3" id="KW-1185">Reference proteome</keyword>
<protein>
    <recommendedName>
        <fullName evidence="1">Trypsin-co-occurring domain-containing protein</fullName>
    </recommendedName>
</protein>
<evidence type="ECO:0000259" key="1">
    <source>
        <dbReference type="Pfam" id="PF19493"/>
    </source>
</evidence>
<proteinExistence type="predicted"/>
<dbReference type="Proteomes" id="UP000198680">
    <property type="component" value="Unassembled WGS sequence"/>
</dbReference>
<dbReference type="EMBL" id="FNHE01000004">
    <property type="protein sequence ID" value="SDM27121.1"/>
    <property type="molecule type" value="Genomic_DNA"/>
</dbReference>
<name>A0A1G9RV58_9ACTN</name>
<evidence type="ECO:0000313" key="3">
    <source>
        <dbReference type="Proteomes" id="UP000198680"/>
    </source>
</evidence>
<dbReference type="NCBIfam" id="NF041216">
    <property type="entry name" value="CU044_2847_fam"/>
    <property type="match status" value="1"/>
</dbReference>
<dbReference type="STRING" id="1137991.SAMN05660642_02087"/>